<organism evidence="2 3">
    <name type="scientific">Dryococelus australis</name>
    <dbReference type="NCBI Taxonomy" id="614101"/>
    <lineage>
        <taxon>Eukaryota</taxon>
        <taxon>Metazoa</taxon>
        <taxon>Ecdysozoa</taxon>
        <taxon>Arthropoda</taxon>
        <taxon>Hexapoda</taxon>
        <taxon>Insecta</taxon>
        <taxon>Pterygota</taxon>
        <taxon>Neoptera</taxon>
        <taxon>Polyneoptera</taxon>
        <taxon>Phasmatodea</taxon>
        <taxon>Verophasmatodea</taxon>
        <taxon>Anareolatae</taxon>
        <taxon>Phasmatidae</taxon>
        <taxon>Eurycanthinae</taxon>
        <taxon>Dryococelus</taxon>
    </lineage>
</organism>
<evidence type="ECO:0000313" key="3">
    <source>
        <dbReference type="Proteomes" id="UP001159363"/>
    </source>
</evidence>
<name>A0ABQ9HKK1_9NEOP</name>
<evidence type="ECO:0000313" key="2">
    <source>
        <dbReference type="EMBL" id="KAJ8884852.1"/>
    </source>
</evidence>
<gene>
    <name evidence="2" type="ORF">PR048_011048</name>
</gene>
<comment type="caution">
    <text evidence="2">The sequence shown here is derived from an EMBL/GenBank/DDBJ whole genome shotgun (WGS) entry which is preliminary data.</text>
</comment>
<accession>A0ABQ9HKK1</accession>
<keyword evidence="3" id="KW-1185">Reference proteome</keyword>
<reference evidence="2 3" key="1">
    <citation type="submission" date="2023-02" db="EMBL/GenBank/DDBJ databases">
        <title>LHISI_Scaffold_Assembly.</title>
        <authorList>
            <person name="Stuart O.P."/>
            <person name="Cleave R."/>
            <person name="Magrath M.J.L."/>
            <person name="Mikheyev A.S."/>
        </authorList>
    </citation>
    <scope>NUCLEOTIDE SEQUENCE [LARGE SCALE GENOMIC DNA]</scope>
    <source>
        <strain evidence="2">Daus_M_001</strain>
        <tissue evidence="2">Leg muscle</tissue>
    </source>
</reference>
<sequence length="140" mass="15616">MHVHVSTHVVLWVGGHDDNTDDTLQSNYGLESQLRANDVCMEQRRNARVEEREIPHQPTASSRRPGTKIRVISAVRGLAQPTKILKDGLEAAWIPNCAVLNYNDTQWAERHDCVAEVTSREEHVAPAVETRSGEKAQASV</sequence>
<evidence type="ECO:0000256" key="1">
    <source>
        <dbReference type="SAM" id="MobiDB-lite"/>
    </source>
</evidence>
<feature type="region of interest" description="Disordered" evidence="1">
    <location>
        <begin position="47"/>
        <end position="67"/>
    </location>
</feature>
<dbReference type="EMBL" id="JARBHB010000004">
    <property type="protein sequence ID" value="KAJ8884852.1"/>
    <property type="molecule type" value="Genomic_DNA"/>
</dbReference>
<dbReference type="Proteomes" id="UP001159363">
    <property type="component" value="Chromosome X"/>
</dbReference>
<protein>
    <submittedName>
        <fullName evidence="2">Uncharacterized protein</fullName>
    </submittedName>
</protein>
<proteinExistence type="predicted"/>